<dbReference type="GO" id="GO:0046914">
    <property type="term" value="F:transition metal ion binding"/>
    <property type="evidence" value="ECO:0007669"/>
    <property type="project" value="InterPro"/>
</dbReference>
<dbReference type="Gene3D" id="1.10.10.10">
    <property type="entry name" value="Winged helix-like DNA-binding domain superfamily/Winged helix DNA-binding domain"/>
    <property type="match status" value="1"/>
</dbReference>
<evidence type="ECO:0000313" key="9">
    <source>
        <dbReference type="Proteomes" id="UP001056539"/>
    </source>
</evidence>
<reference evidence="8" key="2">
    <citation type="submission" date="2022-06" db="EMBL/GenBank/DDBJ databases">
        <title>Thermospira aquatica gen. nov., sp. nov.</title>
        <authorList>
            <person name="Ben Ali Gam Z."/>
            <person name="Labat M."/>
        </authorList>
    </citation>
    <scope>NUCLEOTIDE SEQUENCE</scope>
    <source>
        <strain evidence="8">F1F22</strain>
    </source>
</reference>
<dbReference type="InterPro" id="IPR050536">
    <property type="entry name" value="DtxR_MntR_Metal-Reg"/>
</dbReference>
<sequence>MTQSLEDYIEAIYILSRETGYTRVKGIAEKLHVSRPSVIQALKHLSENGFITQERYGYIHLTETGKQTATQVLKRHQTLTQFLITLGVSPEVAEKDACRIEHVVSQETMNTIEKFLHSQTKPKKRK</sequence>
<comment type="similarity">
    <text evidence="1">Belongs to the DtxR/MntR family.</text>
</comment>
<dbReference type="SMART" id="SM00529">
    <property type="entry name" value="HTH_DTXR"/>
    <property type="match status" value="1"/>
</dbReference>
<evidence type="ECO:0000256" key="2">
    <source>
        <dbReference type="ARBA" id="ARBA00022386"/>
    </source>
</evidence>
<evidence type="ECO:0000256" key="3">
    <source>
        <dbReference type="ARBA" id="ARBA00023015"/>
    </source>
</evidence>
<keyword evidence="4" id="KW-0238">DNA-binding</keyword>
<evidence type="ECO:0000256" key="6">
    <source>
        <dbReference type="ARBA" id="ARBA00025185"/>
    </source>
</evidence>
<name>A0AAX3BEU3_9SPIR</name>
<evidence type="ECO:0000313" key="8">
    <source>
        <dbReference type="EMBL" id="URA10873.1"/>
    </source>
</evidence>
<dbReference type="Pfam" id="PF01325">
    <property type="entry name" value="Fe_dep_repress"/>
    <property type="match status" value="1"/>
</dbReference>
<dbReference type="PROSITE" id="PS50944">
    <property type="entry name" value="HTH_DTXR"/>
    <property type="match status" value="1"/>
</dbReference>
<keyword evidence="9" id="KW-1185">Reference proteome</keyword>
<evidence type="ECO:0000256" key="5">
    <source>
        <dbReference type="ARBA" id="ARBA00023163"/>
    </source>
</evidence>
<dbReference type="SUPFAM" id="SSF47979">
    <property type="entry name" value="Iron-dependent repressor protein, dimerization domain"/>
    <property type="match status" value="1"/>
</dbReference>
<keyword evidence="3" id="KW-0805">Transcription regulation</keyword>
<dbReference type="GO" id="GO:0046983">
    <property type="term" value="F:protein dimerization activity"/>
    <property type="evidence" value="ECO:0007669"/>
    <property type="project" value="InterPro"/>
</dbReference>
<organism evidence="8 9">
    <name type="scientific">Thermospira aquatica</name>
    <dbReference type="NCBI Taxonomy" id="2828656"/>
    <lineage>
        <taxon>Bacteria</taxon>
        <taxon>Pseudomonadati</taxon>
        <taxon>Spirochaetota</taxon>
        <taxon>Spirochaetia</taxon>
        <taxon>Brevinematales</taxon>
        <taxon>Thermospiraceae</taxon>
        <taxon>Thermospira</taxon>
    </lineage>
</organism>
<dbReference type="InterPro" id="IPR022687">
    <property type="entry name" value="HTH_DTXR"/>
</dbReference>
<dbReference type="GO" id="GO:0003700">
    <property type="term" value="F:DNA-binding transcription factor activity"/>
    <property type="evidence" value="ECO:0007669"/>
    <property type="project" value="InterPro"/>
</dbReference>
<reference evidence="8" key="1">
    <citation type="submission" date="2021-04" db="EMBL/GenBank/DDBJ databases">
        <authorList>
            <person name="Postec A."/>
        </authorList>
    </citation>
    <scope>NUCLEOTIDE SEQUENCE</scope>
    <source>
        <strain evidence="8">F1F22</strain>
    </source>
</reference>
<evidence type="ECO:0000256" key="1">
    <source>
        <dbReference type="ARBA" id="ARBA00007871"/>
    </source>
</evidence>
<dbReference type="Pfam" id="PF02742">
    <property type="entry name" value="Fe_dep_repr_C"/>
    <property type="match status" value="1"/>
</dbReference>
<dbReference type="InterPro" id="IPR022689">
    <property type="entry name" value="Iron_dep_repressor"/>
</dbReference>
<dbReference type="AlphaFoldDB" id="A0AAX3BEU3"/>
<evidence type="ECO:0000259" key="7">
    <source>
        <dbReference type="PROSITE" id="PS50944"/>
    </source>
</evidence>
<dbReference type="Gene3D" id="1.10.60.10">
    <property type="entry name" value="Iron dependent repressor, metal binding and dimerisation domain"/>
    <property type="match status" value="1"/>
</dbReference>
<keyword evidence="5" id="KW-0804">Transcription</keyword>
<gene>
    <name evidence="8" type="ORF">KDW03_03455</name>
</gene>
<proteinExistence type="inferred from homology"/>
<evidence type="ECO:0000256" key="4">
    <source>
        <dbReference type="ARBA" id="ARBA00023125"/>
    </source>
</evidence>
<dbReference type="GO" id="GO:0003677">
    <property type="term" value="F:DNA binding"/>
    <property type="evidence" value="ECO:0007669"/>
    <property type="project" value="UniProtKB-KW"/>
</dbReference>
<dbReference type="SUPFAM" id="SSF46785">
    <property type="entry name" value="Winged helix' DNA-binding domain"/>
    <property type="match status" value="1"/>
</dbReference>
<dbReference type="PANTHER" id="PTHR33238">
    <property type="entry name" value="IRON (METAL) DEPENDENT REPRESSOR, DTXR FAMILY"/>
    <property type="match status" value="1"/>
</dbReference>
<dbReference type="PANTHER" id="PTHR33238:SF7">
    <property type="entry name" value="IRON-DEPENDENT TRANSCRIPTIONAL REGULATOR"/>
    <property type="match status" value="1"/>
</dbReference>
<dbReference type="InterPro" id="IPR036421">
    <property type="entry name" value="Fe_dep_repressor_sf"/>
</dbReference>
<dbReference type="Proteomes" id="UP001056539">
    <property type="component" value="Chromosome"/>
</dbReference>
<dbReference type="InterPro" id="IPR036388">
    <property type="entry name" value="WH-like_DNA-bd_sf"/>
</dbReference>
<protein>
    <recommendedName>
        <fullName evidence="2">Transcriptional regulator MntR</fullName>
    </recommendedName>
</protein>
<dbReference type="KEGG" id="taqu:KDW03_03455"/>
<dbReference type="InterPro" id="IPR001367">
    <property type="entry name" value="Fe_dep_repressor"/>
</dbReference>
<accession>A0AAX3BEU3</accession>
<feature type="domain" description="HTH dtxR-type" evidence="7">
    <location>
        <begin position="1"/>
        <end position="62"/>
    </location>
</feature>
<dbReference type="InterPro" id="IPR036390">
    <property type="entry name" value="WH_DNA-bd_sf"/>
</dbReference>
<comment type="function">
    <text evidence="6">In the presence of manganese, represses expression of mntH and mntS. Up-regulates expression of mntP.</text>
</comment>
<dbReference type="RefSeq" id="WP_271436003.1">
    <property type="nucleotide sequence ID" value="NZ_CP073355.1"/>
</dbReference>
<dbReference type="EMBL" id="CP073355">
    <property type="protein sequence ID" value="URA10873.1"/>
    <property type="molecule type" value="Genomic_DNA"/>
</dbReference>